<accession>A0A6A6RLE8</accession>
<sequence>MPLLPIQTPAARGCWGRVGDWGRGLQNAIQRARAARRPGDNWTVSSPCFRGVDTLVAGLPTERAADRHSVHFSRTVLYRIDSALSRPLSWPSSLESRLRRAAPPASGLPKLLSLEPRLLVTGSHLPFTLPFTLLPGPAFIHTPASRRCSSPLSVASLRSRVTSNFTASTR</sequence>
<protein>
    <submittedName>
        <fullName evidence="1">Uncharacterized protein</fullName>
    </submittedName>
</protein>
<name>A0A6A6RLE8_9PLEO</name>
<proteinExistence type="predicted"/>
<evidence type="ECO:0000313" key="1">
    <source>
        <dbReference type="EMBL" id="KAF2634854.1"/>
    </source>
</evidence>
<dbReference type="Proteomes" id="UP000799753">
    <property type="component" value="Unassembled WGS sequence"/>
</dbReference>
<dbReference type="AlphaFoldDB" id="A0A6A6RLE8"/>
<gene>
    <name evidence="1" type="ORF">P280DRAFT_208319</name>
</gene>
<evidence type="ECO:0000313" key="2">
    <source>
        <dbReference type="Proteomes" id="UP000799753"/>
    </source>
</evidence>
<dbReference type="EMBL" id="MU006813">
    <property type="protein sequence ID" value="KAF2634854.1"/>
    <property type="molecule type" value="Genomic_DNA"/>
</dbReference>
<keyword evidence="2" id="KW-1185">Reference proteome</keyword>
<reference evidence="1" key="1">
    <citation type="journal article" date="2020" name="Stud. Mycol.">
        <title>101 Dothideomycetes genomes: a test case for predicting lifestyles and emergence of pathogens.</title>
        <authorList>
            <person name="Haridas S."/>
            <person name="Albert R."/>
            <person name="Binder M."/>
            <person name="Bloem J."/>
            <person name="Labutti K."/>
            <person name="Salamov A."/>
            <person name="Andreopoulos B."/>
            <person name="Baker S."/>
            <person name="Barry K."/>
            <person name="Bills G."/>
            <person name="Bluhm B."/>
            <person name="Cannon C."/>
            <person name="Castanera R."/>
            <person name="Culley D."/>
            <person name="Daum C."/>
            <person name="Ezra D."/>
            <person name="Gonzalez J."/>
            <person name="Henrissat B."/>
            <person name="Kuo A."/>
            <person name="Liang C."/>
            <person name="Lipzen A."/>
            <person name="Lutzoni F."/>
            <person name="Magnuson J."/>
            <person name="Mondo S."/>
            <person name="Nolan M."/>
            <person name="Ohm R."/>
            <person name="Pangilinan J."/>
            <person name="Park H.-J."/>
            <person name="Ramirez L."/>
            <person name="Alfaro M."/>
            <person name="Sun H."/>
            <person name="Tritt A."/>
            <person name="Yoshinaga Y."/>
            <person name="Zwiers L.-H."/>
            <person name="Turgeon B."/>
            <person name="Goodwin S."/>
            <person name="Spatafora J."/>
            <person name="Crous P."/>
            <person name="Grigoriev I."/>
        </authorList>
    </citation>
    <scope>NUCLEOTIDE SEQUENCE</scope>
    <source>
        <strain evidence="1">CBS 473.64</strain>
    </source>
</reference>
<organism evidence="1 2">
    <name type="scientific">Massarina eburnea CBS 473.64</name>
    <dbReference type="NCBI Taxonomy" id="1395130"/>
    <lineage>
        <taxon>Eukaryota</taxon>
        <taxon>Fungi</taxon>
        <taxon>Dikarya</taxon>
        <taxon>Ascomycota</taxon>
        <taxon>Pezizomycotina</taxon>
        <taxon>Dothideomycetes</taxon>
        <taxon>Pleosporomycetidae</taxon>
        <taxon>Pleosporales</taxon>
        <taxon>Massarineae</taxon>
        <taxon>Massarinaceae</taxon>
        <taxon>Massarina</taxon>
    </lineage>
</organism>